<feature type="transmembrane region" description="Helical" evidence="7">
    <location>
        <begin position="69"/>
        <end position="90"/>
    </location>
</feature>
<evidence type="ECO:0000256" key="6">
    <source>
        <dbReference type="SAM" id="MobiDB-lite"/>
    </source>
</evidence>
<proteinExistence type="predicted"/>
<keyword evidence="5 7" id="KW-0472">Membrane</keyword>
<feature type="transmembrane region" description="Helical" evidence="7">
    <location>
        <begin position="456"/>
        <end position="475"/>
    </location>
</feature>
<comment type="subcellular location">
    <subcellularLocation>
        <location evidence="1">Cell membrane</location>
        <topology evidence="1">Multi-pass membrane protein</topology>
    </subcellularLocation>
</comment>
<dbReference type="InterPro" id="IPR001279">
    <property type="entry name" value="Metallo-B-lactamas"/>
</dbReference>
<dbReference type="SMART" id="SM00849">
    <property type="entry name" value="Lactamase_B"/>
    <property type="match status" value="1"/>
</dbReference>
<dbReference type="Pfam" id="PF13567">
    <property type="entry name" value="DUF4131"/>
    <property type="match status" value="1"/>
</dbReference>
<evidence type="ECO:0000256" key="3">
    <source>
        <dbReference type="ARBA" id="ARBA00022692"/>
    </source>
</evidence>
<feature type="region of interest" description="Disordered" evidence="6">
    <location>
        <begin position="292"/>
        <end position="317"/>
    </location>
</feature>
<feature type="transmembrane region" description="Helical" evidence="7">
    <location>
        <begin position="519"/>
        <end position="539"/>
    </location>
</feature>
<evidence type="ECO:0000256" key="7">
    <source>
        <dbReference type="SAM" id="Phobius"/>
    </source>
</evidence>
<dbReference type="InterPro" id="IPR035681">
    <property type="entry name" value="ComA-like_MBL"/>
</dbReference>
<dbReference type="InterPro" id="IPR036866">
    <property type="entry name" value="RibonucZ/Hydroxyglut_hydro"/>
</dbReference>
<dbReference type="PANTHER" id="PTHR30619:SF1">
    <property type="entry name" value="RECOMBINATION PROTEIN 2"/>
    <property type="match status" value="1"/>
</dbReference>
<dbReference type="NCBIfam" id="TIGR00361">
    <property type="entry name" value="ComEC_Rec2"/>
    <property type="match status" value="1"/>
</dbReference>
<reference evidence="9 10" key="1">
    <citation type="submission" date="2018-10" db="EMBL/GenBank/DDBJ databases">
        <title>Comamonadaceae CDC group NO-1 genome sequencing and assembly.</title>
        <authorList>
            <person name="Bernier A.-M."/>
            <person name="Bernard K."/>
        </authorList>
    </citation>
    <scope>NUCLEOTIDE SEQUENCE [LARGE SCALE GENOMIC DNA]</scope>
    <source>
        <strain evidence="9 10">NML180582</strain>
    </source>
</reference>
<dbReference type="NCBIfam" id="TIGR00360">
    <property type="entry name" value="ComEC_N-term"/>
    <property type="match status" value="1"/>
</dbReference>
<evidence type="ECO:0000256" key="1">
    <source>
        <dbReference type="ARBA" id="ARBA00004651"/>
    </source>
</evidence>
<feature type="transmembrane region" description="Helical" evidence="7">
    <location>
        <begin position="545"/>
        <end position="566"/>
    </location>
</feature>
<dbReference type="Pfam" id="PF03772">
    <property type="entry name" value="Competence"/>
    <property type="match status" value="1"/>
</dbReference>
<evidence type="ECO:0000256" key="2">
    <source>
        <dbReference type="ARBA" id="ARBA00022475"/>
    </source>
</evidence>
<dbReference type="InterPro" id="IPR052159">
    <property type="entry name" value="Competence_DNA_uptake"/>
</dbReference>
<sequence length="910" mass="98172">MGPKACRAAPGGPSAVRVNSLGKRQWQAVAAGRAGLADAGPAGLGACRAWALLGAGCVGLAVQLRQPQLWAWGAYLALLLAALIFLVALWRLGRRGLARSALCMLAAAALGLGWAGLRAAWHAQGALPPQWDGLQLEVTGVVSALPRQQADVLRFRFQPESARRADGQALALVQPLEVAWYAPSQARAGAWRDAPQGAAAQALPPWPPQLRAGDRWQLPLRVRAPSGLRNPLLFDYEQWLWQQGVQATASVRQQGAEDARWLGDSGRYRLQRWRQAVRDRIVALPPPAWAGAPADVPADVPASAQGDGQTQVQTQGQGPTLWQRSAGVLAALVTGDQRAIDQGDWQVFRSTGVAHLMAISGLHITMFAWLAMGAVGWLWRCWPRLMHAVPAPVASLWGGWLLAACYALFSGWQLPAQRTVCMLGVWVLLRSAGLLWPWHATLGLAALAVLLYDPWALQQAGFWLSFVAVAVLLVLPGNGDAADRGAAGAPGAPDGGRVRRGGLALAAQLRQLWQMQWRLSLVLAPLTLGLFGQLSWLGLLANLLAVPLVTLLVVPLAMLGSLLAAWWPVPLKAAAWLMVHLLQGLQWLASWPMAQWHAPKLPWYWALLGLAGAWMAVGRWPAWLRLQGLIWLLLMLAWRPSPVPWGHFRLLALDVGQGGALLVQTRQHTLLYDAGPSYGGGRDAGHSVVVPLLQAHGLQPDALVLSHGDSDHVGGARSVLAAFDVAQLYAPAMPPPHWPAGLASVAAQAKPCQAGLQWQWDGVTLAFMHPPPGARWLERNASSCVLRITASDGSSALLTGDIGRLQEQALRLALGAQLRADWLQVPHHGSRTSSSAPFIAGVAPRFAVAQAGYRNRFGHPHPEVVARYQQQGVRFVNTTDCGAALWQSSAPQQLRCEREANLRYWHRPPR</sequence>
<comment type="caution">
    <text evidence="9">The sequence shown here is derived from an EMBL/GenBank/DDBJ whole genome shotgun (WGS) entry which is preliminary data.</text>
</comment>
<keyword evidence="3 7" id="KW-0812">Transmembrane</keyword>
<dbReference type="CDD" id="cd07731">
    <property type="entry name" value="ComA-like_MBL-fold"/>
    <property type="match status" value="1"/>
</dbReference>
<protein>
    <submittedName>
        <fullName evidence="9">DNA internalization-related competence protein ComEC/Rec2</fullName>
    </submittedName>
</protein>
<feature type="transmembrane region" description="Helical" evidence="7">
    <location>
        <begin position="385"/>
        <end position="409"/>
    </location>
</feature>
<dbReference type="InterPro" id="IPR004477">
    <property type="entry name" value="ComEC_N"/>
</dbReference>
<keyword evidence="4 7" id="KW-1133">Transmembrane helix</keyword>
<dbReference type="GO" id="GO:0005886">
    <property type="term" value="C:plasma membrane"/>
    <property type="evidence" value="ECO:0007669"/>
    <property type="project" value="UniProtKB-SubCell"/>
</dbReference>
<dbReference type="SUPFAM" id="SSF56281">
    <property type="entry name" value="Metallo-hydrolase/oxidoreductase"/>
    <property type="match status" value="1"/>
</dbReference>
<accession>A0A3M6R2L4</accession>
<keyword evidence="2" id="KW-1003">Cell membrane</keyword>
<dbReference type="Gene3D" id="3.60.15.10">
    <property type="entry name" value="Ribonuclease Z/Hydroxyacylglutathione hydrolase-like"/>
    <property type="match status" value="1"/>
</dbReference>
<dbReference type="InterPro" id="IPR004797">
    <property type="entry name" value="Competence_ComEC/Rec2"/>
</dbReference>
<evidence type="ECO:0000256" key="5">
    <source>
        <dbReference type="ARBA" id="ARBA00023136"/>
    </source>
</evidence>
<evidence type="ECO:0000256" key="4">
    <source>
        <dbReference type="ARBA" id="ARBA00022989"/>
    </source>
</evidence>
<feature type="transmembrane region" description="Helical" evidence="7">
    <location>
        <begin position="603"/>
        <end position="622"/>
    </location>
</feature>
<evidence type="ECO:0000313" key="9">
    <source>
        <dbReference type="EMBL" id="RMX09471.1"/>
    </source>
</evidence>
<evidence type="ECO:0000259" key="8">
    <source>
        <dbReference type="SMART" id="SM00849"/>
    </source>
</evidence>
<dbReference type="AlphaFoldDB" id="A0A3M6R2L4"/>
<name>A0A3M6R2L4_9BURK</name>
<dbReference type="InterPro" id="IPR025405">
    <property type="entry name" value="DUF4131"/>
</dbReference>
<feature type="transmembrane region" description="Helical" evidence="7">
    <location>
        <begin position="421"/>
        <end position="450"/>
    </location>
</feature>
<dbReference type="GO" id="GO:0030420">
    <property type="term" value="P:establishment of competence for transformation"/>
    <property type="evidence" value="ECO:0007669"/>
    <property type="project" value="InterPro"/>
</dbReference>
<evidence type="ECO:0000313" key="10">
    <source>
        <dbReference type="Proteomes" id="UP000275180"/>
    </source>
</evidence>
<dbReference type="OrthoDB" id="9761531at2"/>
<organism evidence="9 10">
    <name type="scientific">Vandammella animalimorsus</name>
    <dbReference type="NCBI Taxonomy" id="2029117"/>
    <lineage>
        <taxon>Bacteria</taxon>
        <taxon>Pseudomonadati</taxon>
        <taxon>Pseudomonadota</taxon>
        <taxon>Betaproteobacteria</taxon>
        <taxon>Burkholderiales</taxon>
        <taxon>Comamonadaceae</taxon>
        <taxon>Vandammella</taxon>
    </lineage>
</organism>
<dbReference type="Proteomes" id="UP000275180">
    <property type="component" value="Unassembled WGS sequence"/>
</dbReference>
<gene>
    <name evidence="9" type="ORF">EBQ34_13245</name>
</gene>
<feature type="domain" description="Metallo-beta-lactamase" evidence="8">
    <location>
        <begin position="657"/>
        <end position="853"/>
    </location>
</feature>
<dbReference type="PANTHER" id="PTHR30619">
    <property type="entry name" value="DNA INTERNALIZATION/COMPETENCE PROTEIN COMEC/REC2"/>
    <property type="match status" value="1"/>
</dbReference>
<feature type="transmembrane region" description="Helical" evidence="7">
    <location>
        <begin position="356"/>
        <end position="379"/>
    </location>
</feature>
<dbReference type="Pfam" id="PF00753">
    <property type="entry name" value="Lactamase_B"/>
    <property type="match status" value="1"/>
</dbReference>
<dbReference type="EMBL" id="RDQJ01000029">
    <property type="protein sequence ID" value="RMX09471.1"/>
    <property type="molecule type" value="Genomic_DNA"/>
</dbReference>